<comment type="caution">
    <text evidence="2">The sequence shown here is derived from an EMBL/GenBank/DDBJ whole genome shotgun (WGS) entry which is preliminary data.</text>
</comment>
<protein>
    <submittedName>
        <fullName evidence="2">Uncharacterized protein</fullName>
    </submittedName>
</protein>
<gene>
    <name evidence="2" type="ORF">Bpfe_024828</name>
</gene>
<keyword evidence="1" id="KW-1133">Transmembrane helix</keyword>
<evidence type="ECO:0000256" key="1">
    <source>
        <dbReference type="SAM" id="Phobius"/>
    </source>
</evidence>
<dbReference type="Proteomes" id="UP001233172">
    <property type="component" value="Unassembled WGS sequence"/>
</dbReference>
<keyword evidence="1" id="KW-0812">Transmembrane</keyword>
<dbReference type="Gene3D" id="1.20.1070.10">
    <property type="entry name" value="Rhodopsin 7-helix transmembrane proteins"/>
    <property type="match status" value="1"/>
</dbReference>
<keyword evidence="1" id="KW-0472">Membrane</keyword>
<keyword evidence="3" id="KW-1185">Reference proteome</keyword>
<reference evidence="2" key="2">
    <citation type="submission" date="2023-04" db="EMBL/GenBank/DDBJ databases">
        <authorList>
            <person name="Bu L."/>
            <person name="Lu L."/>
            <person name="Laidemitt M.R."/>
            <person name="Zhang S.M."/>
            <person name="Mutuku M."/>
            <person name="Mkoji G."/>
            <person name="Steinauer M."/>
            <person name="Loker E.S."/>
        </authorList>
    </citation>
    <scope>NUCLEOTIDE SEQUENCE</scope>
    <source>
        <strain evidence="2">KasaAsao</strain>
        <tissue evidence="2">Whole Snail</tissue>
    </source>
</reference>
<feature type="non-terminal residue" evidence="2">
    <location>
        <position position="69"/>
    </location>
</feature>
<feature type="transmembrane region" description="Helical" evidence="1">
    <location>
        <begin position="46"/>
        <end position="67"/>
    </location>
</feature>
<dbReference type="SUPFAM" id="SSF81321">
    <property type="entry name" value="Family A G protein-coupled receptor-like"/>
    <property type="match status" value="1"/>
</dbReference>
<reference evidence="2" key="1">
    <citation type="journal article" date="2023" name="PLoS Negl. Trop. Dis.">
        <title>A genome sequence for Biomphalaria pfeifferi, the major vector snail for the human-infecting parasite Schistosoma mansoni.</title>
        <authorList>
            <person name="Bu L."/>
            <person name="Lu L."/>
            <person name="Laidemitt M.R."/>
            <person name="Zhang S.M."/>
            <person name="Mutuku M."/>
            <person name="Mkoji G."/>
            <person name="Steinauer M."/>
            <person name="Loker E.S."/>
        </authorList>
    </citation>
    <scope>NUCLEOTIDE SEQUENCE</scope>
    <source>
        <strain evidence="2">KasaAsao</strain>
    </source>
</reference>
<evidence type="ECO:0000313" key="3">
    <source>
        <dbReference type="Proteomes" id="UP001233172"/>
    </source>
</evidence>
<name>A0AAD8B320_BIOPF</name>
<organism evidence="2 3">
    <name type="scientific">Biomphalaria pfeifferi</name>
    <name type="common">Bloodfluke planorb</name>
    <name type="synonym">Freshwater snail</name>
    <dbReference type="NCBI Taxonomy" id="112525"/>
    <lineage>
        <taxon>Eukaryota</taxon>
        <taxon>Metazoa</taxon>
        <taxon>Spiralia</taxon>
        <taxon>Lophotrochozoa</taxon>
        <taxon>Mollusca</taxon>
        <taxon>Gastropoda</taxon>
        <taxon>Heterobranchia</taxon>
        <taxon>Euthyneura</taxon>
        <taxon>Panpulmonata</taxon>
        <taxon>Hygrophila</taxon>
        <taxon>Lymnaeoidea</taxon>
        <taxon>Planorbidae</taxon>
        <taxon>Biomphalaria</taxon>
    </lineage>
</organism>
<accession>A0AAD8B320</accession>
<feature type="non-terminal residue" evidence="2">
    <location>
        <position position="1"/>
    </location>
</feature>
<proteinExistence type="predicted"/>
<evidence type="ECO:0000313" key="2">
    <source>
        <dbReference type="EMBL" id="KAK0045705.1"/>
    </source>
</evidence>
<sequence length="69" mass="7676">IHHYFHNVELFVRTSTEAARLLLMLGLSVERYQAIAKPFSVSKVQASWRALIFCGVTCGVVILLSAISI</sequence>
<dbReference type="AlphaFoldDB" id="A0AAD8B320"/>
<dbReference type="EMBL" id="JASAOG010000176">
    <property type="protein sequence ID" value="KAK0045705.1"/>
    <property type="molecule type" value="Genomic_DNA"/>
</dbReference>